<comment type="caution">
    <text evidence="1">The sequence shown here is derived from an EMBL/GenBank/DDBJ whole genome shotgun (WGS) entry which is preliminary data.</text>
</comment>
<keyword evidence="2" id="KW-1185">Reference proteome</keyword>
<dbReference type="Proteomes" id="UP001375539">
    <property type="component" value="Unassembled WGS sequence"/>
</dbReference>
<name>A0ACC6QT35_9ACTN</name>
<evidence type="ECO:0000313" key="1">
    <source>
        <dbReference type="EMBL" id="MEJ8660992.1"/>
    </source>
</evidence>
<reference evidence="1" key="1">
    <citation type="submission" date="2024-03" db="EMBL/GenBank/DDBJ databases">
        <title>Novel Streptomyces species of biotechnological and ecological value are a feature of Machair soil.</title>
        <authorList>
            <person name="Prole J.R."/>
            <person name="Goodfellow M."/>
            <person name="Allenby N."/>
            <person name="Ward A.C."/>
        </authorList>
    </citation>
    <scope>NUCLEOTIDE SEQUENCE</scope>
    <source>
        <strain evidence="1">MS1.AVA.4</strain>
    </source>
</reference>
<evidence type="ECO:0000313" key="2">
    <source>
        <dbReference type="Proteomes" id="UP001375539"/>
    </source>
</evidence>
<sequence>MSERTGWDRRLVVRASGKVLVGHAGAVLLRRCADRTGLTGALAKVLPSGGVGWRDRAQLVVQLAVSIALGATNLSEAEQLQLHHRPLFGQAASDSTAHRALAALDERAVGKITKARRRVRHHVWSLLHLRPGGFPWLSVAGRRLTGWIVIDIDATVITSASKKAGATVTFKKTFGFHPLAAWCANTAESLAMELRPGNAGANTVADHIRILADALAQIPHSSQAKILVRVDGAGATHGPLEHLEMLNTARRTVRYSVGWKMTESDEQAIARLPETAWETSLKQNGDLQEGYFIAELSDLNTREGWPEGMRLIVRRVKPSGRQLKKLTTFEQKTGWRYSITATNIRHMWGIAGSHQPQFLDVLHRSHASVEDRVRTNKAMGLHNLPSKSWEINRGWVLTANLAADLDAWVASWPCTTKAASPTPSPTPCAFGSTTCPPAWPSTPAAAGCRSKRAGRGQRRSRSAGTGSAHSPPSPDDGETPRRRPGRSRPSTPPGGVEPRRSRSDTRRPHPRSYGTNRANDQVAQAITAAEESRPTEARTPTPRRQGWPQSRGLMSSGFSSVPSPGRLFTSSRRSSS</sequence>
<protein>
    <submittedName>
        <fullName evidence="1">IS1380 family transposase</fullName>
    </submittedName>
</protein>
<proteinExistence type="predicted"/>
<gene>
    <name evidence="1" type="ORF">WKI58_31515</name>
</gene>
<dbReference type="EMBL" id="JBBKAI010000002">
    <property type="protein sequence ID" value="MEJ8660992.1"/>
    <property type="molecule type" value="Genomic_DNA"/>
</dbReference>
<organism evidence="1 2">
    <name type="scientific">Streptomyces pratisoli</name>
    <dbReference type="NCBI Taxonomy" id="3139917"/>
    <lineage>
        <taxon>Bacteria</taxon>
        <taxon>Bacillati</taxon>
        <taxon>Actinomycetota</taxon>
        <taxon>Actinomycetes</taxon>
        <taxon>Kitasatosporales</taxon>
        <taxon>Streptomycetaceae</taxon>
        <taxon>Streptomyces</taxon>
    </lineage>
</organism>
<accession>A0ACC6QT35</accession>